<sequence>MVRLKLEPQFLSPWTQRLADRYLRKGTLHVPVLGVEEEVSLLDTSIPEHANLAVPLEPQKLERRKKNLNSRLLQLPRELLIHVISFLPEPSCYMVHQTCRVLRGLTETCPFQDFCRKIMHREEPFHIDNALDLPLRDIKYREETFYIDNALCGQLRDIKQIFLRRSLCIPCGRLFDSGELEERMKKLWLPVYCTECHTDHPELVFPQGGRTYNICVGLLGEFAPCKHLKVSGKAQADKRGDVDIVCLHPDHFPAGTVDSKETAHARIQYRPHLYTCETCAVTGFSGGLNYSRSIPLVKIAPQQYPGMSALKSRLFKQLKESQDGLCQHASTQLDSIISSLPSDKCGCFPRCGPPALRSLPKTGANYRCGHHGYNCRLCGARYCWYHLNGYITLGVQIRLANNSLYGMDYTMGWISNIKFDPDNHPVHLIWNESSKGVLWCSDPSCGTGSGNRWLLMVEILKRALVRRQSQGYPGLPPRDYSWAAKLPYTLEYQVFQNAADWMTEPDMLSKDLNSPMAIEFRPVPIRQG</sequence>
<organism evidence="2 3">
    <name type="scientific">Fusarium venenatum</name>
    <dbReference type="NCBI Taxonomy" id="56646"/>
    <lineage>
        <taxon>Eukaryota</taxon>
        <taxon>Fungi</taxon>
        <taxon>Dikarya</taxon>
        <taxon>Ascomycota</taxon>
        <taxon>Pezizomycotina</taxon>
        <taxon>Sordariomycetes</taxon>
        <taxon>Hypocreomycetidae</taxon>
        <taxon>Hypocreales</taxon>
        <taxon>Nectriaceae</taxon>
        <taxon>Fusarium</taxon>
    </lineage>
</organism>
<reference evidence="3" key="1">
    <citation type="submission" date="2014-10" db="EMBL/GenBank/DDBJ databases">
        <authorList>
            <person name="King R."/>
        </authorList>
    </citation>
    <scope>NUCLEOTIDE SEQUENCE [LARGE SCALE GENOMIC DNA]</scope>
    <source>
        <strain evidence="3">A3/5</strain>
    </source>
</reference>
<dbReference type="AlphaFoldDB" id="A0A2L2SS02"/>
<accession>A0A2L2SS02</accession>
<evidence type="ECO:0000313" key="3">
    <source>
        <dbReference type="Proteomes" id="UP000245910"/>
    </source>
</evidence>
<protein>
    <recommendedName>
        <fullName evidence="1">F-box domain-containing protein</fullName>
    </recommendedName>
</protein>
<dbReference type="SUPFAM" id="SSF81383">
    <property type="entry name" value="F-box domain"/>
    <property type="match status" value="1"/>
</dbReference>
<evidence type="ECO:0000313" key="2">
    <source>
        <dbReference type="EMBL" id="CEI41941.1"/>
    </source>
</evidence>
<dbReference type="KEGG" id="fvn:FVRRES_13815"/>
<proteinExistence type="predicted"/>
<dbReference type="InterPro" id="IPR036047">
    <property type="entry name" value="F-box-like_dom_sf"/>
</dbReference>
<keyword evidence="3" id="KW-1185">Reference proteome</keyword>
<feature type="domain" description="F-box" evidence="1">
    <location>
        <begin position="69"/>
        <end position="118"/>
    </location>
</feature>
<dbReference type="GeneID" id="37265444"/>
<evidence type="ECO:0000259" key="1">
    <source>
        <dbReference type="PROSITE" id="PS50181"/>
    </source>
</evidence>
<dbReference type="RefSeq" id="XP_025583512.1">
    <property type="nucleotide sequence ID" value="XM_025729224.2"/>
</dbReference>
<dbReference type="STRING" id="56646.A0A2L2SS02"/>
<name>A0A2L2SS02_9HYPO</name>
<dbReference type="Proteomes" id="UP000245910">
    <property type="component" value="Chromosome IIII"/>
</dbReference>
<dbReference type="InterPro" id="IPR001810">
    <property type="entry name" value="F-box_dom"/>
</dbReference>
<dbReference type="EMBL" id="LN649232">
    <property type="protein sequence ID" value="CEI41941.1"/>
    <property type="molecule type" value="Genomic_DNA"/>
</dbReference>
<dbReference type="PROSITE" id="PS50181">
    <property type="entry name" value="FBOX"/>
    <property type="match status" value="1"/>
</dbReference>